<comment type="caution">
    <text evidence="2">The sequence shown here is derived from an EMBL/GenBank/DDBJ whole genome shotgun (WGS) entry which is preliminary data.</text>
</comment>
<feature type="region of interest" description="Disordered" evidence="1">
    <location>
        <begin position="24"/>
        <end position="66"/>
    </location>
</feature>
<gene>
    <name evidence="2" type="ORF">CR513_61981</name>
</gene>
<dbReference type="EMBL" id="QJKJ01017271">
    <property type="protein sequence ID" value="RDX58687.1"/>
    <property type="molecule type" value="Genomic_DNA"/>
</dbReference>
<evidence type="ECO:0000313" key="3">
    <source>
        <dbReference type="Proteomes" id="UP000257109"/>
    </source>
</evidence>
<keyword evidence="3" id="KW-1185">Reference proteome</keyword>
<evidence type="ECO:0000256" key="1">
    <source>
        <dbReference type="SAM" id="MobiDB-lite"/>
    </source>
</evidence>
<organism evidence="2 3">
    <name type="scientific">Mucuna pruriens</name>
    <name type="common">Velvet bean</name>
    <name type="synonym">Dolichos pruriens</name>
    <dbReference type="NCBI Taxonomy" id="157652"/>
    <lineage>
        <taxon>Eukaryota</taxon>
        <taxon>Viridiplantae</taxon>
        <taxon>Streptophyta</taxon>
        <taxon>Embryophyta</taxon>
        <taxon>Tracheophyta</taxon>
        <taxon>Spermatophyta</taxon>
        <taxon>Magnoliopsida</taxon>
        <taxon>eudicotyledons</taxon>
        <taxon>Gunneridae</taxon>
        <taxon>Pentapetalae</taxon>
        <taxon>rosids</taxon>
        <taxon>fabids</taxon>
        <taxon>Fabales</taxon>
        <taxon>Fabaceae</taxon>
        <taxon>Papilionoideae</taxon>
        <taxon>50 kb inversion clade</taxon>
        <taxon>NPAAA clade</taxon>
        <taxon>indigoferoid/millettioid clade</taxon>
        <taxon>Phaseoleae</taxon>
        <taxon>Mucuna</taxon>
    </lineage>
</organism>
<feature type="non-terminal residue" evidence="2">
    <location>
        <position position="1"/>
    </location>
</feature>
<proteinExistence type="predicted"/>
<evidence type="ECO:0000313" key="2">
    <source>
        <dbReference type="EMBL" id="RDX58687.1"/>
    </source>
</evidence>
<dbReference type="AlphaFoldDB" id="A0A371E1M4"/>
<sequence length="290" mass="33007">MELQHYRNLSELVHQAIKEEYTRKAYGGSSGWKGKEREKDRARREKSPKKGSKPSISRKELTPMPPRTSSIKCFKCLEKRYINSQCPNKSVMIVKDDGEIGSENSVRKVSTSSKSESLSDGSHYEGDLLVVRRLMNSNVRGEAKTQRENIFYSRWGSCVNVASKRLVKKLALPTIVHPRSYMLQGIIKKGKFLVDRQVVVIFTLGGYEGRVVCNVVPMEATHLLLRRPLQFDKKVIQDGVTNHITFIHIGQKVVLKPLSPSVVQGDQKKMNMERESERRTKCEMTTKKGA</sequence>
<dbReference type="PANTHER" id="PTHR35046:SF9">
    <property type="entry name" value="RNA-DIRECTED DNA POLYMERASE"/>
    <property type="match status" value="1"/>
</dbReference>
<feature type="compositionally biased region" description="Basic and acidic residues" evidence="1">
    <location>
        <begin position="33"/>
        <end position="45"/>
    </location>
</feature>
<dbReference type="CDD" id="cd00303">
    <property type="entry name" value="retropepsin_like"/>
    <property type="match status" value="1"/>
</dbReference>
<dbReference type="OrthoDB" id="1747743at2759"/>
<dbReference type="Proteomes" id="UP000257109">
    <property type="component" value="Unassembled WGS sequence"/>
</dbReference>
<reference evidence="2" key="1">
    <citation type="submission" date="2018-05" db="EMBL/GenBank/DDBJ databases">
        <title>Draft genome of Mucuna pruriens seed.</title>
        <authorList>
            <person name="Nnadi N.E."/>
            <person name="Vos R."/>
            <person name="Hasami M.H."/>
            <person name="Devisetty U.K."/>
            <person name="Aguiy J.C."/>
        </authorList>
    </citation>
    <scope>NUCLEOTIDE SEQUENCE [LARGE SCALE GENOMIC DNA]</scope>
    <source>
        <strain evidence="2">JCA_2017</strain>
    </source>
</reference>
<dbReference type="PANTHER" id="PTHR35046">
    <property type="entry name" value="ZINC KNUCKLE (CCHC-TYPE) FAMILY PROTEIN"/>
    <property type="match status" value="1"/>
</dbReference>
<protein>
    <submittedName>
        <fullName evidence="2">Uncharacterized protein</fullName>
    </submittedName>
</protein>
<name>A0A371E1M4_MUCPR</name>
<feature type="region of interest" description="Disordered" evidence="1">
    <location>
        <begin position="265"/>
        <end position="290"/>
    </location>
</feature>
<accession>A0A371E1M4</accession>
<feature type="compositionally biased region" description="Basic and acidic residues" evidence="1">
    <location>
        <begin position="266"/>
        <end position="290"/>
    </location>
</feature>